<dbReference type="Gramene" id="TraesCS3A02G017600.1">
    <property type="protein sequence ID" value="TraesCS3A02G017600.1.cds1"/>
    <property type="gene ID" value="TraesCS3A02G017600"/>
</dbReference>
<evidence type="ECO:0008006" key="3">
    <source>
        <dbReference type="Google" id="ProtNLM"/>
    </source>
</evidence>
<dbReference type="OrthoDB" id="625245at2759"/>
<dbReference type="PANTHER" id="PTHR33186:SF18">
    <property type="entry name" value="OS10G0136150 PROTEIN"/>
    <property type="match status" value="1"/>
</dbReference>
<proteinExistence type="predicted"/>
<dbReference type="STRING" id="4565.A0A1D5VMU0"/>
<dbReference type="EnsemblPlants" id="TraesCS3A02G017700.1">
    <property type="protein sequence ID" value="TraesCS3A02G017700.1"/>
    <property type="gene ID" value="TraesCS3A02G017700"/>
</dbReference>
<reference evidence="1" key="1">
    <citation type="submission" date="2018-08" db="EMBL/GenBank/DDBJ databases">
        <authorList>
            <person name="Rossello M."/>
        </authorList>
    </citation>
    <scope>NUCLEOTIDE SEQUENCE [LARGE SCALE GENOMIC DNA]</scope>
    <source>
        <strain evidence="1">cv. Chinese Spring</strain>
    </source>
</reference>
<reference evidence="1" key="2">
    <citation type="submission" date="2018-10" db="UniProtKB">
        <authorList>
            <consortium name="EnsemblPlants"/>
        </authorList>
    </citation>
    <scope>IDENTIFICATION</scope>
</reference>
<accession>A0A1D5VMU0</accession>
<dbReference type="Gramene" id="TraesCS3A02G017700.1">
    <property type="protein sequence ID" value="TraesCS3A02G017700.1"/>
    <property type="gene ID" value="TraesCS3A02G017700"/>
</dbReference>
<dbReference type="PANTHER" id="PTHR33186">
    <property type="entry name" value="OS10G0136150 PROTEIN-RELATED"/>
    <property type="match status" value="1"/>
</dbReference>
<dbReference type="Gramene" id="TraesCS3A03G0036200.1">
    <property type="protein sequence ID" value="TraesCS3A03G0036200.1.CDS1"/>
    <property type="gene ID" value="TraesCS3A03G0036200"/>
</dbReference>
<dbReference type="EnsemblPlants" id="TraesCS3A02G017600.1">
    <property type="protein sequence ID" value="TraesCS3A02G017600.1.cds1"/>
    <property type="gene ID" value="TraesCS3A02G017600"/>
</dbReference>
<dbReference type="AlphaFoldDB" id="A0A1D5VMU0"/>
<name>A0A1D5VMU0_WHEAT</name>
<keyword evidence="2" id="KW-1185">Reference proteome</keyword>
<dbReference type="Gramene" id="TraesCS3A03G0036400.1">
    <property type="protein sequence ID" value="TraesCS3A03G0036400.1.CDS1"/>
    <property type="gene ID" value="TraesCS3A03G0036400"/>
</dbReference>
<dbReference type="Proteomes" id="UP000019116">
    <property type="component" value="Chromosome 3A"/>
</dbReference>
<organism evidence="1">
    <name type="scientific">Triticum aestivum</name>
    <name type="common">Wheat</name>
    <dbReference type="NCBI Taxonomy" id="4565"/>
    <lineage>
        <taxon>Eukaryota</taxon>
        <taxon>Viridiplantae</taxon>
        <taxon>Streptophyta</taxon>
        <taxon>Embryophyta</taxon>
        <taxon>Tracheophyta</taxon>
        <taxon>Spermatophyta</taxon>
        <taxon>Magnoliopsida</taxon>
        <taxon>Liliopsida</taxon>
        <taxon>Poales</taxon>
        <taxon>Poaceae</taxon>
        <taxon>BOP clade</taxon>
        <taxon>Pooideae</taxon>
        <taxon>Triticodae</taxon>
        <taxon>Triticeae</taxon>
        <taxon>Triticinae</taxon>
        <taxon>Triticum</taxon>
    </lineage>
</organism>
<evidence type="ECO:0000313" key="2">
    <source>
        <dbReference type="Proteomes" id="UP000019116"/>
    </source>
</evidence>
<protein>
    <recommendedName>
        <fullName evidence="3">F-box associated domain-containing protein</fullName>
    </recommendedName>
</protein>
<sequence>MDPPNRIPPQRFDMRLHGIDSGRATGVQLLGCRHGRLFILPWQRAELIVIAPITGKKLCLAVPSKFKGDCYLDGAVLCAAADHGHVHGNCHSSPFKVVLLSTSTYHSGPQPAFACVYSSKTGTGIWSDLISTPTPYQLHGAYIHGSLIGNSLYWMCGQGRYIFEFGLDGQSLALITAAPRINDGRHNYDQREIIQMVDGVVGLAILSPCYRSIQMWRWKVNCHGDTKWVLCKSIEMNSINGMPPGVKGEIPKLVFRLRYAEDTGDIFIYAGWSVYMVQLKSMKSWKLCETLYVTRHHPFKSFYMPGDCLRYSSYCMSNLVLFCFVFECSNTFAR</sequence>
<evidence type="ECO:0000313" key="1">
    <source>
        <dbReference type="EnsemblPlants" id="TraesCS3A02G017600.1.cds1"/>
    </source>
</evidence>